<evidence type="ECO:0000313" key="15">
    <source>
        <dbReference type="Proteomes" id="UP000018291"/>
    </source>
</evidence>
<dbReference type="GO" id="GO:0006783">
    <property type="term" value="P:heme biosynthetic process"/>
    <property type="evidence" value="ECO:0007669"/>
    <property type="project" value="UniProtKB-UniRule"/>
</dbReference>
<evidence type="ECO:0000256" key="12">
    <source>
        <dbReference type="RuleBase" id="RU364052"/>
    </source>
</evidence>
<reference evidence="14 15" key="1">
    <citation type="journal article" date="2013" name="ISME J.">
        <title>Metabolic model for the filamentous 'Candidatus Microthrix parvicella' based on genomic and metagenomic analyses.</title>
        <authorList>
            <person name="Jon McIlroy S."/>
            <person name="Kristiansen R."/>
            <person name="Albertsen M."/>
            <person name="Michael Karst S."/>
            <person name="Rossetti S."/>
            <person name="Lund Nielsen J."/>
            <person name="Tandoi V."/>
            <person name="James Seviour R."/>
            <person name="Nielsen P.H."/>
        </authorList>
    </citation>
    <scope>NUCLEOTIDE SEQUENCE [LARGE SCALE GENOMIC DNA]</scope>
    <source>
        <strain evidence="14 15">RN1</strain>
    </source>
</reference>
<dbReference type="GO" id="GO:0004729">
    <property type="term" value="F:oxygen-dependent protoporphyrinogen oxidase activity"/>
    <property type="evidence" value="ECO:0007669"/>
    <property type="project" value="UniProtKB-UniRule"/>
</dbReference>
<comment type="function">
    <text evidence="3 12">Involved in coproporphyrin-dependent heme b biosynthesis. Catalyzes the oxidation of coproporphyrinogen III to coproporphyrin III.</text>
</comment>
<evidence type="ECO:0000256" key="6">
    <source>
        <dbReference type="ARBA" id="ARBA00012402"/>
    </source>
</evidence>
<dbReference type="SUPFAM" id="SSF51905">
    <property type="entry name" value="FAD/NAD(P)-binding domain"/>
    <property type="match status" value="1"/>
</dbReference>
<keyword evidence="12" id="KW-0963">Cytoplasm</keyword>
<comment type="catalytic activity">
    <reaction evidence="1">
        <text>coproporphyrinogen III + 3 O2 = coproporphyrin III + 3 H2O2</text>
        <dbReference type="Rhea" id="RHEA:43436"/>
        <dbReference type="ChEBI" id="CHEBI:15379"/>
        <dbReference type="ChEBI" id="CHEBI:16240"/>
        <dbReference type="ChEBI" id="CHEBI:57309"/>
        <dbReference type="ChEBI" id="CHEBI:131725"/>
        <dbReference type="EC" id="1.3.3.15"/>
    </reaction>
    <physiologicalReaction direction="left-to-right" evidence="1">
        <dbReference type="Rhea" id="RHEA:43437"/>
    </physiologicalReaction>
</comment>
<keyword evidence="10 12" id="KW-0560">Oxidoreductase</keyword>
<dbReference type="STRING" id="1229780.BN381_130182"/>
<dbReference type="Pfam" id="PF01593">
    <property type="entry name" value="Amino_oxidase"/>
    <property type="match status" value="1"/>
</dbReference>
<keyword evidence="9 12" id="KW-0274">FAD</keyword>
<dbReference type="HOGENOM" id="CLU_009629_3_0_11"/>
<dbReference type="Gene3D" id="1.10.3110.10">
    <property type="entry name" value="protoporphyrinogen ix oxidase, domain 3"/>
    <property type="match status" value="1"/>
</dbReference>
<dbReference type="AlphaFoldDB" id="R4YWM5"/>
<sequence length="464" mass="48277">MVQASLAVIGGGVTGLVAARRLAGAGHDVTLFEAGARLGGQVRTVEMLGQPVDVGAESLHLAGPNAQLLDELGLTDQLITADSSFAWIWDGARRRRLPAGMGPAGPTRMWPIVRSGALSPLGMARAGLEPLLPATREQRTGAQGDVSVGSFIGRRFGAEVTDRLVDPVLGSLHAGDVHRLSMRAATPMLAAKAARHRSLLLGSVRSAHPAPSFVTFANGLATLIDHILAGTNVRVRLSSPVETIARSGRRFRLVETGADGSEFDGVVVALPAAPALGLMQPLLGVDAAPLGTLRTASVATAVVAWDAASAASCDPLRATGILTPAKARTLMKAATFLSTKWPHLRHPDHVLFRLSAGRVGEQRVAALTDGQLVDQMVDELQRATGLTGSPLQAQVYRWPGAIPQLEVGHLEKLANVRAGLARLPGLALAGAAYDGLGISSCIASGHRSAEALIDELVLNEEAQP</sequence>
<keyword evidence="11 12" id="KW-0350">Heme biosynthesis</keyword>
<name>R4YWM5_9ACTN</name>
<keyword evidence="8 12" id="KW-0285">Flavoprotein</keyword>
<dbReference type="SUPFAM" id="SSF54373">
    <property type="entry name" value="FAD-linked reductases, C-terminal domain"/>
    <property type="match status" value="1"/>
</dbReference>
<gene>
    <name evidence="14" type="ORF">BN381_130182</name>
</gene>
<organism evidence="14 15">
    <name type="scientific">Candidatus Neomicrothrix parvicella RN1</name>
    <dbReference type="NCBI Taxonomy" id="1229780"/>
    <lineage>
        <taxon>Bacteria</taxon>
        <taxon>Bacillati</taxon>
        <taxon>Actinomycetota</taxon>
        <taxon>Acidimicrobiia</taxon>
        <taxon>Acidimicrobiales</taxon>
        <taxon>Microthrixaceae</taxon>
        <taxon>Candidatus Neomicrothrix</taxon>
    </lineage>
</organism>
<evidence type="ECO:0000256" key="7">
    <source>
        <dbReference type="ARBA" id="ARBA00019046"/>
    </source>
</evidence>
<evidence type="ECO:0000256" key="9">
    <source>
        <dbReference type="ARBA" id="ARBA00022827"/>
    </source>
</evidence>
<dbReference type="InterPro" id="IPR050464">
    <property type="entry name" value="Zeta_carotene_desat/Oxidored"/>
</dbReference>
<evidence type="ECO:0000256" key="5">
    <source>
        <dbReference type="ARBA" id="ARBA00008310"/>
    </source>
</evidence>
<comment type="cofactor">
    <cofactor evidence="2 12">
        <name>FAD</name>
        <dbReference type="ChEBI" id="CHEBI:57692"/>
    </cofactor>
</comment>
<evidence type="ECO:0000259" key="13">
    <source>
        <dbReference type="Pfam" id="PF01593"/>
    </source>
</evidence>
<dbReference type="OrthoDB" id="3450553at2"/>
<protein>
    <recommendedName>
        <fullName evidence="7 12">Coproporphyrinogen III oxidase</fullName>
        <ecNumber evidence="6 12">1.3.3.15</ecNumber>
    </recommendedName>
</protein>
<comment type="caution">
    <text evidence="14">The sequence shown here is derived from an EMBL/GenBank/DDBJ whole genome shotgun (WGS) entry which is preliminary data.</text>
</comment>
<dbReference type="InterPro" id="IPR036188">
    <property type="entry name" value="FAD/NAD-bd_sf"/>
</dbReference>
<evidence type="ECO:0000256" key="1">
    <source>
        <dbReference type="ARBA" id="ARBA00001755"/>
    </source>
</evidence>
<evidence type="ECO:0000256" key="4">
    <source>
        <dbReference type="ARBA" id="ARBA00004744"/>
    </source>
</evidence>
<evidence type="ECO:0000256" key="8">
    <source>
        <dbReference type="ARBA" id="ARBA00022630"/>
    </source>
</evidence>
<proteinExistence type="inferred from homology"/>
<dbReference type="NCBIfam" id="TIGR00562">
    <property type="entry name" value="proto_IX_ox"/>
    <property type="match status" value="1"/>
</dbReference>
<comment type="subcellular location">
    <subcellularLocation>
        <location evidence="12">Cytoplasm</location>
    </subcellularLocation>
</comment>
<dbReference type="PANTHER" id="PTHR42923">
    <property type="entry name" value="PROTOPORPHYRINOGEN OXIDASE"/>
    <property type="match status" value="1"/>
</dbReference>
<comment type="similarity">
    <text evidence="5 12">Belongs to the protoporphyrinogen/coproporphyrinogen oxidase family. Coproporphyrinogen III oxidase subfamily.</text>
</comment>
<evidence type="ECO:0000256" key="11">
    <source>
        <dbReference type="ARBA" id="ARBA00023133"/>
    </source>
</evidence>
<dbReference type="Proteomes" id="UP000018291">
    <property type="component" value="Unassembled WGS sequence"/>
</dbReference>
<evidence type="ECO:0000313" key="14">
    <source>
        <dbReference type="EMBL" id="CCM62624.1"/>
    </source>
</evidence>
<dbReference type="InterPro" id="IPR004572">
    <property type="entry name" value="Protoporphyrinogen_oxidase"/>
</dbReference>
<evidence type="ECO:0000256" key="10">
    <source>
        <dbReference type="ARBA" id="ARBA00023002"/>
    </source>
</evidence>
<comment type="pathway">
    <text evidence="4 12">Porphyrin-containing compound metabolism; protoheme biosynthesis.</text>
</comment>
<dbReference type="GO" id="GO:0005737">
    <property type="term" value="C:cytoplasm"/>
    <property type="evidence" value="ECO:0007669"/>
    <property type="project" value="UniProtKB-SubCell"/>
</dbReference>
<dbReference type="RefSeq" id="WP_012224150.1">
    <property type="nucleotide sequence ID" value="NZ_HG422565.1"/>
</dbReference>
<evidence type="ECO:0000256" key="3">
    <source>
        <dbReference type="ARBA" id="ARBA00002185"/>
    </source>
</evidence>
<dbReference type="PANTHER" id="PTHR42923:SF3">
    <property type="entry name" value="PROTOPORPHYRINOGEN OXIDASE"/>
    <property type="match status" value="1"/>
</dbReference>
<dbReference type="EMBL" id="CANL01000005">
    <property type="protein sequence ID" value="CCM62624.1"/>
    <property type="molecule type" value="Genomic_DNA"/>
</dbReference>
<dbReference type="Gene3D" id="3.90.660.20">
    <property type="entry name" value="Protoporphyrinogen oxidase, mitochondrial, domain 2"/>
    <property type="match status" value="1"/>
</dbReference>
<accession>R4YWM5</accession>
<dbReference type="eggNOG" id="COG1232">
    <property type="taxonomic scope" value="Bacteria"/>
</dbReference>
<evidence type="ECO:0000256" key="2">
    <source>
        <dbReference type="ARBA" id="ARBA00001974"/>
    </source>
</evidence>
<dbReference type="EC" id="1.3.3.15" evidence="6 12"/>
<dbReference type="UniPathway" id="UPA00252"/>
<dbReference type="InterPro" id="IPR002937">
    <property type="entry name" value="Amino_oxidase"/>
</dbReference>
<dbReference type="Gene3D" id="3.50.50.60">
    <property type="entry name" value="FAD/NAD(P)-binding domain"/>
    <property type="match status" value="1"/>
</dbReference>
<keyword evidence="15" id="KW-1185">Reference proteome</keyword>
<feature type="domain" description="Amine oxidase" evidence="13">
    <location>
        <begin position="14"/>
        <end position="453"/>
    </location>
</feature>